<dbReference type="GO" id="GO:0071222">
    <property type="term" value="P:cellular response to lipopolysaccharide"/>
    <property type="evidence" value="ECO:0007669"/>
    <property type="project" value="TreeGrafter"/>
</dbReference>
<proteinExistence type="predicted"/>
<dbReference type="Gene3D" id="2.60.40.10">
    <property type="entry name" value="Immunoglobulins"/>
    <property type="match status" value="1"/>
</dbReference>
<keyword evidence="6" id="KW-0472">Membrane</keyword>
<feature type="domain" description="Ig-like" evidence="11">
    <location>
        <begin position="112"/>
        <end position="212"/>
    </location>
</feature>
<evidence type="ECO:0000259" key="11">
    <source>
        <dbReference type="PROSITE" id="PS50835"/>
    </source>
</evidence>
<dbReference type="InterPro" id="IPR013106">
    <property type="entry name" value="Ig_V-set"/>
</dbReference>
<evidence type="ECO:0000256" key="10">
    <source>
        <dbReference type="ARBA" id="ARBA00023319"/>
    </source>
</evidence>
<keyword evidence="7" id="KW-1015">Disulfide bond</keyword>
<reference evidence="12 13" key="1">
    <citation type="submission" date="2020-04" db="EMBL/GenBank/DDBJ databases">
        <title>Chromosome-level genome assembly of a cyprinid fish Onychostoma macrolepis by integration of Nanopore Sequencing, Bionano and Hi-C technology.</title>
        <authorList>
            <person name="Wang D."/>
        </authorList>
    </citation>
    <scope>NUCLEOTIDE SEQUENCE [LARGE SCALE GENOMIC DNA]</scope>
    <source>
        <strain evidence="12">SWU-2019</strain>
        <tissue evidence="12">Muscle</tissue>
    </source>
</reference>
<keyword evidence="2" id="KW-1003">Cell membrane</keyword>
<evidence type="ECO:0000256" key="8">
    <source>
        <dbReference type="ARBA" id="ARBA00023170"/>
    </source>
</evidence>
<evidence type="ECO:0000256" key="6">
    <source>
        <dbReference type="ARBA" id="ARBA00023136"/>
    </source>
</evidence>
<dbReference type="InterPro" id="IPR013783">
    <property type="entry name" value="Ig-like_fold"/>
</dbReference>
<comment type="caution">
    <text evidence="12">The sequence shown here is derived from an EMBL/GenBank/DDBJ whole genome shotgun (WGS) entry which is preliminary data.</text>
</comment>
<evidence type="ECO:0000256" key="2">
    <source>
        <dbReference type="ARBA" id="ARBA00022475"/>
    </source>
</evidence>
<dbReference type="EMBL" id="JAAMOB010000022">
    <property type="protein sequence ID" value="KAF4097870.1"/>
    <property type="molecule type" value="Genomic_DNA"/>
</dbReference>
<keyword evidence="8" id="KW-0675">Receptor</keyword>
<evidence type="ECO:0000256" key="7">
    <source>
        <dbReference type="ARBA" id="ARBA00023157"/>
    </source>
</evidence>
<keyword evidence="5" id="KW-1133">Transmembrane helix</keyword>
<dbReference type="GO" id="GO:0042130">
    <property type="term" value="P:negative regulation of T cell proliferation"/>
    <property type="evidence" value="ECO:0007669"/>
    <property type="project" value="TreeGrafter"/>
</dbReference>
<protein>
    <recommendedName>
        <fullName evidence="11">Ig-like domain-containing protein</fullName>
    </recommendedName>
</protein>
<dbReference type="GO" id="GO:0006955">
    <property type="term" value="P:immune response"/>
    <property type="evidence" value="ECO:0007669"/>
    <property type="project" value="TreeGrafter"/>
</dbReference>
<sequence length="241" mass="27587">MRTRPTAFSQSCTVCQTSGRNTRERKTQDTKKVNYLKITMRNLKNKTERSLNGIFKWNSYDAFFKNKKCVKNQEGCVPSSPVEHIWYVITSLLLLYITGSFSDPVKVEGFVGDSADFSCSIPESEIQSKIEEFSVHWRDNEEKSVCDFIGGNRTCKDQAPEYKDRVETFPEEYKKGNFSIKLNHLQKTDARKYVCHITGPSQNYTTTELQVKDKSEGKGNHGELSLTVLFSCLLTSILLFI</sequence>
<gene>
    <name evidence="12" type="ORF">G5714_021878</name>
</gene>
<dbReference type="SUPFAM" id="SSF48726">
    <property type="entry name" value="Immunoglobulin"/>
    <property type="match status" value="1"/>
</dbReference>
<keyword evidence="4" id="KW-0732">Signal</keyword>
<keyword evidence="10" id="KW-0393">Immunoglobulin domain</keyword>
<evidence type="ECO:0000256" key="5">
    <source>
        <dbReference type="ARBA" id="ARBA00022989"/>
    </source>
</evidence>
<dbReference type="InterPro" id="IPR051713">
    <property type="entry name" value="T-cell_Activation_Regulation"/>
</dbReference>
<dbReference type="Proteomes" id="UP000579812">
    <property type="component" value="Unassembled WGS sequence"/>
</dbReference>
<keyword evidence="9" id="KW-0325">Glycoprotein</keyword>
<organism evidence="12 13">
    <name type="scientific">Onychostoma macrolepis</name>
    <dbReference type="NCBI Taxonomy" id="369639"/>
    <lineage>
        <taxon>Eukaryota</taxon>
        <taxon>Metazoa</taxon>
        <taxon>Chordata</taxon>
        <taxon>Craniata</taxon>
        <taxon>Vertebrata</taxon>
        <taxon>Euteleostomi</taxon>
        <taxon>Actinopterygii</taxon>
        <taxon>Neopterygii</taxon>
        <taxon>Teleostei</taxon>
        <taxon>Ostariophysi</taxon>
        <taxon>Cypriniformes</taxon>
        <taxon>Cyprinidae</taxon>
        <taxon>Acrossocheilinae</taxon>
        <taxon>Onychostoma</taxon>
    </lineage>
</organism>
<evidence type="ECO:0000313" key="13">
    <source>
        <dbReference type="Proteomes" id="UP000579812"/>
    </source>
</evidence>
<name>A0A7J6BSA7_9TELE</name>
<dbReference type="GO" id="GO:0031295">
    <property type="term" value="P:T cell costimulation"/>
    <property type="evidence" value="ECO:0007669"/>
    <property type="project" value="TreeGrafter"/>
</dbReference>
<dbReference type="GO" id="GO:0009897">
    <property type="term" value="C:external side of plasma membrane"/>
    <property type="evidence" value="ECO:0007669"/>
    <property type="project" value="TreeGrafter"/>
</dbReference>
<dbReference type="PANTHER" id="PTHR25466">
    <property type="entry name" value="T-LYMPHOCYTE ACTIVATION ANTIGEN"/>
    <property type="match status" value="1"/>
</dbReference>
<evidence type="ECO:0000256" key="4">
    <source>
        <dbReference type="ARBA" id="ARBA00022729"/>
    </source>
</evidence>
<dbReference type="GO" id="GO:0042102">
    <property type="term" value="P:positive regulation of T cell proliferation"/>
    <property type="evidence" value="ECO:0007669"/>
    <property type="project" value="TreeGrafter"/>
</dbReference>
<comment type="subcellular location">
    <subcellularLocation>
        <location evidence="1">Cell membrane</location>
        <topology evidence="1">Single-pass type I membrane protein</topology>
    </subcellularLocation>
</comment>
<accession>A0A7J6BSA7</accession>
<dbReference type="InterPro" id="IPR003599">
    <property type="entry name" value="Ig_sub"/>
</dbReference>
<evidence type="ECO:0000256" key="1">
    <source>
        <dbReference type="ARBA" id="ARBA00004251"/>
    </source>
</evidence>
<dbReference type="PROSITE" id="PS50835">
    <property type="entry name" value="IG_LIKE"/>
    <property type="match status" value="1"/>
</dbReference>
<dbReference type="SMART" id="SM00409">
    <property type="entry name" value="IG"/>
    <property type="match status" value="1"/>
</dbReference>
<dbReference type="AlphaFoldDB" id="A0A7J6BSA7"/>
<dbReference type="Pfam" id="PF07686">
    <property type="entry name" value="V-set"/>
    <property type="match status" value="1"/>
</dbReference>
<keyword evidence="13" id="KW-1185">Reference proteome</keyword>
<dbReference type="GO" id="GO:0007166">
    <property type="term" value="P:cell surface receptor signaling pathway"/>
    <property type="evidence" value="ECO:0007669"/>
    <property type="project" value="TreeGrafter"/>
</dbReference>
<dbReference type="InterPro" id="IPR036179">
    <property type="entry name" value="Ig-like_dom_sf"/>
</dbReference>
<evidence type="ECO:0000313" key="12">
    <source>
        <dbReference type="EMBL" id="KAF4097870.1"/>
    </source>
</evidence>
<dbReference type="InterPro" id="IPR007110">
    <property type="entry name" value="Ig-like_dom"/>
</dbReference>
<dbReference type="PANTHER" id="PTHR25466:SF14">
    <property type="entry name" value="BUTYROPHILIN SUBFAMILY 2 MEMBER A2-LIKE-RELATED"/>
    <property type="match status" value="1"/>
</dbReference>
<evidence type="ECO:0000256" key="9">
    <source>
        <dbReference type="ARBA" id="ARBA00023180"/>
    </source>
</evidence>
<evidence type="ECO:0000256" key="3">
    <source>
        <dbReference type="ARBA" id="ARBA00022692"/>
    </source>
</evidence>
<keyword evidence="3" id="KW-0812">Transmembrane</keyword>